<dbReference type="EnsemblMetazoa" id="BGLB019929-RA">
    <property type="protein sequence ID" value="BGLB019929-PA"/>
    <property type="gene ID" value="BGLB019929"/>
</dbReference>
<dbReference type="OrthoDB" id="6080426at2759"/>
<dbReference type="InterPro" id="IPR016024">
    <property type="entry name" value="ARM-type_fold"/>
</dbReference>
<evidence type="ECO:0008006" key="4">
    <source>
        <dbReference type="Google" id="ProtNLM"/>
    </source>
</evidence>
<dbReference type="VEuPathDB" id="VectorBase:BGLB019929"/>
<gene>
    <name evidence="2" type="primary">106059703</name>
</gene>
<sequence>MCEPTSQEPDFFNHLGHMNDLRKYKPRKRQPSNREELPDFEGNESDVIILSEEEIQEELQSLVEDMNLKKTSDKDYIMEVTDCIEDIDTFFFTHPTSRKNIGDYLAELNFAEIVLNVMRKLTDEEMKLESFWDQYYFAYISCYHYSLNSTKFAKSLIDNDILQLLTSNLTRKDFLENIESEQSVVFILEISLQIINKLARSTHLKNTFEIIQISEAIKHLLAINKEETLNFVAELTLIYIGETPDQPENFIKQLLSTLQMALDDTNCRAEKGFYPWELIHCLSRLSSLNLITGDLIQVDLLNNLKRMILDNVNEEQRAAAECLWHLGFDNSILKKIQHEDDLNNALKSIANSEDSLVKENAQGALWIIQEKYKNVPETHQTGENSDMVFLSFHDDDKKPVQTLCSELKSMGYTVIQDHTRIDESDFF</sequence>
<dbReference type="Proteomes" id="UP000076420">
    <property type="component" value="Unassembled WGS sequence"/>
</dbReference>
<dbReference type="Gene3D" id="1.25.10.10">
    <property type="entry name" value="Leucine-rich Repeat Variant"/>
    <property type="match status" value="1"/>
</dbReference>
<dbReference type="SUPFAM" id="SSF48371">
    <property type="entry name" value="ARM repeat"/>
    <property type="match status" value="1"/>
</dbReference>
<dbReference type="AlphaFoldDB" id="A0A2C9KI79"/>
<reference evidence="2" key="1">
    <citation type="submission" date="2020-05" db="UniProtKB">
        <authorList>
            <consortium name="EnsemblMetazoa"/>
        </authorList>
    </citation>
    <scope>IDENTIFICATION</scope>
    <source>
        <strain evidence="2">BB02</strain>
    </source>
</reference>
<protein>
    <recommendedName>
        <fullName evidence="4">TIR domain-containing protein</fullName>
    </recommendedName>
</protein>
<dbReference type="VEuPathDB" id="VectorBase:BGLAX_032408"/>
<name>A0A2C9KI79_BIOGL</name>
<evidence type="ECO:0000256" key="1">
    <source>
        <dbReference type="SAM" id="MobiDB-lite"/>
    </source>
</evidence>
<dbReference type="PANTHER" id="PTHR46270">
    <property type="entry name" value="ARMADILLO-TYPE FOLD-RELATED"/>
    <property type="match status" value="1"/>
</dbReference>
<feature type="region of interest" description="Disordered" evidence="1">
    <location>
        <begin position="22"/>
        <end position="43"/>
    </location>
</feature>
<proteinExistence type="predicted"/>
<evidence type="ECO:0000313" key="2">
    <source>
        <dbReference type="EnsemblMetazoa" id="BGLB019929-PA"/>
    </source>
</evidence>
<evidence type="ECO:0000313" key="3">
    <source>
        <dbReference type="Proteomes" id="UP000076420"/>
    </source>
</evidence>
<dbReference type="InterPro" id="IPR011989">
    <property type="entry name" value="ARM-like"/>
</dbReference>
<accession>A0A2C9KI79</accession>
<dbReference type="PANTHER" id="PTHR46270:SF2">
    <property type="entry name" value="TIR DOMAIN-CONTAINING PROTEIN"/>
    <property type="match status" value="1"/>
</dbReference>
<organism evidence="2 3">
    <name type="scientific">Biomphalaria glabrata</name>
    <name type="common">Bloodfluke planorb</name>
    <name type="synonym">Freshwater snail</name>
    <dbReference type="NCBI Taxonomy" id="6526"/>
    <lineage>
        <taxon>Eukaryota</taxon>
        <taxon>Metazoa</taxon>
        <taxon>Spiralia</taxon>
        <taxon>Lophotrochozoa</taxon>
        <taxon>Mollusca</taxon>
        <taxon>Gastropoda</taxon>
        <taxon>Heterobranchia</taxon>
        <taxon>Euthyneura</taxon>
        <taxon>Panpulmonata</taxon>
        <taxon>Hygrophila</taxon>
        <taxon>Lymnaeoidea</taxon>
        <taxon>Planorbidae</taxon>
        <taxon>Biomphalaria</taxon>
    </lineage>
</organism>